<dbReference type="Proteomes" id="UP000317430">
    <property type="component" value="Unassembled WGS sequence"/>
</dbReference>
<keyword evidence="3" id="KW-0238">DNA-binding</keyword>
<keyword evidence="7" id="KW-1185">Reference proteome</keyword>
<dbReference type="GO" id="GO:0003677">
    <property type="term" value="F:DNA binding"/>
    <property type="evidence" value="ECO:0007669"/>
    <property type="project" value="UniProtKB-KW"/>
</dbReference>
<dbReference type="RefSeq" id="WP_146566923.1">
    <property type="nucleotide sequence ID" value="NZ_VOHL01000002.1"/>
</dbReference>
<feature type="domain" description="Helicase C-terminal" evidence="5">
    <location>
        <begin position="273"/>
        <end position="433"/>
    </location>
</feature>
<dbReference type="SMART" id="SM00487">
    <property type="entry name" value="DEXDc"/>
    <property type="match status" value="1"/>
</dbReference>
<dbReference type="PANTHER" id="PTHR30580:SF1">
    <property type="entry name" value="COMF OPERON PROTEIN 1"/>
    <property type="match status" value="1"/>
</dbReference>
<dbReference type="PANTHER" id="PTHR30580">
    <property type="entry name" value="PRIMOSOMAL PROTEIN N"/>
    <property type="match status" value="1"/>
</dbReference>
<keyword evidence="1" id="KW-0547">Nucleotide-binding</keyword>
<organism evidence="6 7">
    <name type="scientific">Streptococcus cuniculipharyngis</name>
    <dbReference type="NCBI Taxonomy" id="1562651"/>
    <lineage>
        <taxon>Bacteria</taxon>
        <taxon>Bacillati</taxon>
        <taxon>Bacillota</taxon>
        <taxon>Bacilli</taxon>
        <taxon>Lactobacillales</taxon>
        <taxon>Streptococcaceae</taxon>
        <taxon>Streptococcus</taxon>
    </lineage>
</organism>
<dbReference type="Pfam" id="PF00271">
    <property type="entry name" value="Helicase_C"/>
    <property type="match status" value="1"/>
</dbReference>
<dbReference type="InterPro" id="IPR001650">
    <property type="entry name" value="Helicase_C-like"/>
</dbReference>
<reference evidence="6 7" key="1">
    <citation type="submission" date="2019-08" db="EMBL/GenBank/DDBJ databases">
        <authorList>
            <person name="Lei W."/>
        </authorList>
    </citation>
    <scope>NUCLEOTIDE SEQUENCE [LARGE SCALE GENOMIC DNA]</scope>
    <source>
        <strain evidence="6 7">CCUG 66496</strain>
    </source>
</reference>
<dbReference type="InterPro" id="IPR011545">
    <property type="entry name" value="DEAD/DEAH_box_helicase_dom"/>
</dbReference>
<keyword evidence="2" id="KW-0067">ATP-binding</keyword>
<evidence type="ECO:0000256" key="2">
    <source>
        <dbReference type="ARBA" id="ARBA00022840"/>
    </source>
</evidence>
<dbReference type="CDD" id="cd17925">
    <property type="entry name" value="DEXDc_ComFA"/>
    <property type="match status" value="1"/>
</dbReference>
<dbReference type="OrthoDB" id="2077914at2"/>
<dbReference type="SMART" id="SM00490">
    <property type="entry name" value="HELICc"/>
    <property type="match status" value="1"/>
</dbReference>
<evidence type="ECO:0000256" key="1">
    <source>
        <dbReference type="ARBA" id="ARBA00022741"/>
    </source>
</evidence>
<dbReference type="GO" id="GO:0043138">
    <property type="term" value="F:3'-5' DNA helicase activity"/>
    <property type="evidence" value="ECO:0007669"/>
    <property type="project" value="TreeGrafter"/>
</dbReference>
<proteinExistence type="predicted"/>
<protein>
    <submittedName>
        <fullName evidence="6">DEAD/DEAH box helicase</fullName>
    </submittedName>
</protein>
<gene>
    <name evidence="6" type="ORF">FRX57_03965</name>
</gene>
<sequence>MTDLKNYYGRLLTDQQLPDDLRPLARRLPSMVTKQGKSYCGRCSSRIEEEWCLPDQTYYCRACIVFGRVLSDLPLYHVPQKDFEQRQVLNWQGELTPYQAEVSQHLQEAIQKQEDILVHAVTGAGKTEMIYQPVASLLAAGKAVALVSPRIDVCVELFQRLTRDFTCPISLLHGGSEAYQGSPLVIATVHQLFKFYQAFDLIIIDEVDAFPFVDNAMLYQAVEQAIKPEGSKVFLTATSTDRLDRAVKSGQLKKVHLARRFHANPLVVPRLSWLDDLLESLSKQKIPTKLKRQIEKQQTTGHPLLIFFPHISLGQDFCQVLTSLFPDKAIGFVSSQTAERQAEVERFRQRDLDILISTTILERGVTFPCVDVFVLWSNHRLYNRSSLVQIAGRVGRSKERPTGLLIFFHDGKTKAMLQAIREIKQMNKEGGFE</sequence>
<evidence type="ECO:0000259" key="5">
    <source>
        <dbReference type="PROSITE" id="PS51194"/>
    </source>
</evidence>
<evidence type="ECO:0000256" key="3">
    <source>
        <dbReference type="ARBA" id="ARBA00023125"/>
    </source>
</evidence>
<dbReference type="PROSITE" id="PS51192">
    <property type="entry name" value="HELICASE_ATP_BIND_1"/>
    <property type="match status" value="1"/>
</dbReference>
<dbReference type="AlphaFoldDB" id="A0A5C5SCS7"/>
<evidence type="ECO:0000259" key="4">
    <source>
        <dbReference type="PROSITE" id="PS51192"/>
    </source>
</evidence>
<dbReference type="Gene3D" id="3.40.50.300">
    <property type="entry name" value="P-loop containing nucleotide triphosphate hydrolases"/>
    <property type="match status" value="2"/>
</dbReference>
<dbReference type="GO" id="GO:0006310">
    <property type="term" value="P:DNA recombination"/>
    <property type="evidence" value="ECO:0007669"/>
    <property type="project" value="TreeGrafter"/>
</dbReference>
<dbReference type="GO" id="GO:0006270">
    <property type="term" value="P:DNA replication initiation"/>
    <property type="evidence" value="ECO:0007669"/>
    <property type="project" value="TreeGrafter"/>
</dbReference>
<dbReference type="SUPFAM" id="SSF52540">
    <property type="entry name" value="P-loop containing nucleoside triphosphate hydrolases"/>
    <property type="match status" value="1"/>
</dbReference>
<accession>A0A5C5SCS7</accession>
<evidence type="ECO:0000313" key="6">
    <source>
        <dbReference type="EMBL" id="TWS98092.1"/>
    </source>
</evidence>
<comment type="caution">
    <text evidence="6">The sequence shown here is derived from an EMBL/GenBank/DDBJ whole genome shotgun (WGS) entry which is preliminary data.</text>
</comment>
<name>A0A5C5SCS7_9STRE</name>
<dbReference type="Pfam" id="PF00270">
    <property type="entry name" value="DEAD"/>
    <property type="match status" value="1"/>
</dbReference>
<evidence type="ECO:0000313" key="7">
    <source>
        <dbReference type="Proteomes" id="UP000317430"/>
    </source>
</evidence>
<dbReference type="InterPro" id="IPR027417">
    <property type="entry name" value="P-loop_NTPase"/>
</dbReference>
<dbReference type="PROSITE" id="PS51194">
    <property type="entry name" value="HELICASE_CTER"/>
    <property type="match status" value="1"/>
</dbReference>
<keyword evidence="6" id="KW-0378">Hydrolase</keyword>
<feature type="domain" description="Helicase ATP-binding" evidence="4">
    <location>
        <begin position="107"/>
        <end position="257"/>
    </location>
</feature>
<dbReference type="InterPro" id="IPR014001">
    <property type="entry name" value="Helicase_ATP-bd"/>
</dbReference>
<keyword evidence="6" id="KW-0347">Helicase</keyword>
<dbReference type="GO" id="GO:0005524">
    <property type="term" value="F:ATP binding"/>
    <property type="evidence" value="ECO:0007669"/>
    <property type="project" value="UniProtKB-KW"/>
</dbReference>
<dbReference type="GO" id="GO:0006302">
    <property type="term" value="P:double-strand break repair"/>
    <property type="evidence" value="ECO:0007669"/>
    <property type="project" value="TreeGrafter"/>
</dbReference>
<dbReference type="EMBL" id="VOHL01000002">
    <property type="protein sequence ID" value="TWS98092.1"/>
    <property type="molecule type" value="Genomic_DNA"/>
</dbReference>